<reference evidence="3" key="1">
    <citation type="journal article" date="2015" name="PLoS Genet.">
        <title>The dynamic genome and transcriptome of the human fungal pathogen Blastomyces and close relative Emmonsia.</title>
        <authorList>
            <person name="Munoz J.F."/>
            <person name="Gauthier G.M."/>
            <person name="Desjardins C.A."/>
            <person name="Gallo J.E."/>
            <person name="Holder J."/>
            <person name="Sullivan T.D."/>
            <person name="Marty A.J."/>
            <person name="Carmen J.C."/>
            <person name="Chen Z."/>
            <person name="Ding L."/>
            <person name="Gujja S."/>
            <person name="Magrini V."/>
            <person name="Misas E."/>
            <person name="Mitreva M."/>
            <person name="Priest M."/>
            <person name="Saif S."/>
            <person name="Whiston E.A."/>
            <person name="Young S."/>
            <person name="Zeng Q."/>
            <person name="Goldman W.E."/>
            <person name="Mardis E.R."/>
            <person name="Taylor J.W."/>
            <person name="McEwen J.G."/>
            <person name="Clay O.K."/>
            <person name="Klein B.S."/>
            <person name="Cuomo C.A."/>
        </authorList>
    </citation>
    <scope>NUCLEOTIDE SEQUENCE [LARGE SCALE GENOMIC DNA]</scope>
    <source>
        <strain evidence="3">SLH14081</strain>
    </source>
</reference>
<accession>A0A179UC03</accession>
<sequence>MGQLASQAISTFGPVRDVITPGSLILLRAKSIVHANIAQPPIFQTKGRRRLMTSQSAPSDYHRTDVRRDAPIQAKPEAEQVNNANAVHLS</sequence>
<dbReference type="Proteomes" id="UP000002038">
    <property type="component" value="Unassembled WGS sequence"/>
</dbReference>
<gene>
    <name evidence="2" type="ORF">BDBG_01323</name>
</gene>
<dbReference type="VEuPathDB" id="FungiDB:BDBG_01323"/>
<evidence type="ECO:0000313" key="2">
    <source>
        <dbReference type="EMBL" id="OAT04828.1"/>
    </source>
</evidence>
<feature type="compositionally biased region" description="Polar residues" evidence="1">
    <location>
        <begin position="80"/>
        <end position="90"/>
    </location>
</feature>
<proteinExistence type="predicted"/>
<evidence type="ECO:0000256" key="1">
    <source>
        <dbReference type="SAM" id="MobiDB-lite"/>
    </source>
</evidence>
<feature type="region of interest" description="Disordered" evidence="1">
    <location>
        <begin position="48"/>
        <end position="90"/>
    </location>
</feature>
<name>A0A179UC03_BLAGS</name>
<dbReference type="GeneID" id="8507006"/>
<feature type="compositionally biased region" description="Basic and acidic residues" evidence="1">
    <location>
        <begin position="60"/>
        <end position="70"/>
    </location>
</feature>
<evidence type="ECO:0000313" key="3">
    <source>
        <dbReference type="Proteomes" id="UP000002038"/>
    </source>
</evidence>
<dbReference type="RefSeq" id="XP_031576390.1">
    <property type="nucleotide sequence ID" value="XM_031720279.1"/>
</dbReference>
<protein>
    <submittedName>
        <fullName evidence="2">Uncharacterized protein</fullName>
    </submittedName>
</protein>
<dbReference type="KEGG" id="bgh:BDBG_01323"/>
<dbReference type="AlphaFoldDB" id="A0A179UC03"/>
<organism evidence="2 3">
    <name type="scientific">Blastomyces gilchristii (strain SLH14081)</name>
    <name type="common">Blastomyces dermatitidis</name>
    <dbReference type="NCBI Taxonomy" id="559298"/>
    <lineage>
        <taxon>Eukaryota</taxon>
        <taxon>Fungi</taxon>
        <taxon>Dikarya</taxon>
        <taxon>Ascomycota</taxon>
        <taxon>Pezizomycotina</taxon>
        <taxon>Eurotiomycetes</taxon>
        <taxon>Eurotiomycetidae</taxon>
        <taxon>Onygenales</taxon>
        <taxon>Ajellomycetaceae</taxon>
        <taxon>Blastomyces</taxon>
    </lineage>
</organism>
<dbReference type="EMBL" id="GG657449">
    <property type="protein sequence ID" value="OAT04828.1"/>
    <property type="molecule type" value="Genomic_DNA"/>
</dbReference>
<keyword evidence="3" id="KW-1185">Reference proteome</keyword>